<dbReference type="EMBL" id="JAOPGA020001538">
    <property type="protein sequence ID" value="KAL0489268.1"/>
    <property type="molecule type" value="Genomic_DNA"/>
</dbReference>
<dbReference type="AlphaFoldDB" id="A0AAW2ZIS3"/>
<evidence type="ECO:0000313" key="3">
    <source>
        <dbReference type="Proteomes" id="UP001431209"/>
    </source>
</evidence>
<comment type="caution">
    <text evidence="2">The sequence shown here is derived from an EMBL/GenBank/DDBJ whole genome shotgun (WGS) entry which is preliminary data.</text>
</comment>
<dbReference type="Pfam" id="PF01852">
    <property type="entry name" value="START"/>
    <property type="match status" value="1"/>
</dbReference>
<reference evidence="2 3" key="1">
    <citation type="submission" date="2024-03" db="EMBL/GenBank/DDBJ databases">
        <title>The Acrasis kona genome and developmental transcriptomes reveal deep origins of eukaryotic multicellular pathways.</title>
        <authorList>
            <person name="Sheikh S."/>
            <person name="Fu C.-J."/>
            <person name="Brown M.W."/>
            <person name="Baldauf S.L."/>
        </authorList>
    </citation>
    <scope>NUCLEOTIDE SEQUENCE [LARGE SCALE GENOMIC DNA]</scope>
    <source>
        <strain evidence="2 3">ATCC MYA-3509</strain>
    </source>
</reference>
<accession>A0AAW2ZIS3</accession>
<dbReference type="PROSITE" id="PS50848">
    <property type="entry name" value="START"/>
    <property type="match status" value="1"/>
</dbReference>
<dbReference type="Proteomes" id="UP001431209">
    <property type="component" value="Unassembled WGS sequence"/>
</dbReference>
<dbReference type="PANTHER" id="PTHR19308:SF14">
    <property type="entry name" value="START DOMAIN-CONTAINING PROTEIN"/>
    <property type="match status" value="1"/>
</dbReference>
<dbReference type="GO" id="GO:0008289">
    <property type="term" value="F:lipid binding"/>
    <property type="evidence" value="ECO:0007669"/>
    <property type="project" value="InterPro"/>
</dbReference>
<dbReference type="SUPFAM" id="SSF55961">
    <property type="entry name" value="Bet v1-like"/>
    <property type="match status" value="1"/>
</dbReference>
<evidence type="ECO:0000259" key="1">
    <source>
        <dbReference type="PROSITE" id="PS50848"/>
    </source>
</evidence>
<proteinExistence type="predicted"/>
<dbReference type="PANTHER" id="PTHR19308">
    <property type="entry name" value="PHOSPHATIDYLCHOLINE TRANSFER PROTEIN"/>
    <property type="match status" value="1"/>
</dbReference>
<dbReference type="InterPro" id="IPR051213">
    <property type="entry name" value="START_lipid_transfer"/>
</dbReference>
<name>A0AAW2ZIS3_9EUKA</name>
<organism evidence="2 3">
    <name type="scientific">Acrasis kona</name>
    <dbReference type="NCBI Taxonomy" id="1008807"/>
    <lineage>
        <taxon>Eukaryota</taxon>
        <taxon>Discoba</taxon>
        <taxon>Heterolobosea</taxon>
        <taxon>Tetramitia</taxon>
        <taxon>Eutetramitia</taxon>
        <taxon>Acrasidae</taxon>
        <taxon>Acrasis</taxon>
    </lineage>
</organism>
<dbReference type="Gene3D" id="3.30.530.20">
    <property type="match status" value="1"/>
</dbReference>
<protein>
    <recommendedName>
        <fullName evidence="1">START domain-containing protein</fullName>
    </recommendedName>
</protein>
<feature type="domain" description="START" evidence="1">
    <location>
        <begin position="104"/>
        <end position="198"/>
    </location>
</feature>
<evidence type="ECO:0000313" key="2">
    <source>
        <dbReference type="EMBL" id="KAL0489268.1"/>
    </source>
</evidence>
<dbReference type="CDD" id="cd00177">
    <property type="entry name" value="START"/>
    <property type="match status" value="1"/>
</dbReference>
<dbReference type="GO" id="GO:0005737">
    <property type="term" value="C:cytoplasm"/>
    <property type="evidence" value="ECO:0007669"/>
    <property type="project" value="UniProtKB-ARBA"/>
</dbReference>
<keyword evidence="3" id="KW-1185">Reference proteome</keyword>
<sequence length="220" mass="25448">MNTSIKPFTESDFEELNKEIDNESDYDVLYENADCKMWVKARGEGSQNVIKRHKYRGTFKFSTDLLYATVKDRRARKLWDPRDLGIETIEGPIVTETEKGRINRDFVTVGATKMEVEGGKNKFIMIGRSVDHKSAQPTDAFVRGEINYYGLVLIPTDKPDECIYWSIIEADPKGWIPQSLYNYFVQYGPKEFEDNVTKGALLRIEQKLSDRDCCDEELFV</sequence>
<dbReference type="InterPro" id="IPR023393">
    <property type="entry name" value="START-like_dom_sf"/>
</dbReference>
<dbReference type="InterPro" id="IPR002913">
    <property type="entry name" value="START_lipid-bd_dom"/>
</dbReference>
<gene>
    <name evidence="2" type="ORF">AKO1_013799</name>
</gene>